<evidence type="ECO:0000313" key="8">
    <source>
        <dbReference type="Proteomes" id="UP000770717"/>
    </source>
</evidence>
<keyword evidence="3" id="KW-0862">Zinc</keyword>
<evidence type="ECO:0000256" key="1">
    <source>
        <dbReference type="ARBA" id="ARBA00022723"/>
    </source>
</evidence>
<proteinExistence type="predicted"/>
<dbReference type="InterPro" id="IPR006612">
    <property type="entry name" value="THAP_Znf"/>
</dbReference>
<feature type="domain" description="THAP-type" evidence="6">
    <location>
        <begin position="1"/>
        <end position="100"/>
    </location>
</feature>
<dbReference type="GO" id="GO:0003677">
    <property type="term" value="F:DNA binding"/>
    <property type="evidence" value="ECO:0007669"/>
    <property type="project" value="UniProtKB-UniRule"/>
</dbReference>
<dbReference type="PANTHER" id="PTHR31751">
    <property type="entry name" value="SI:CH211-108C17.2-RELATED-RELATED"/>
    <property type="match status" value="1"/>
</dbReference>
<evidence type="ECO:0000256" key="2">
    <source>
        <dbReference type="ARBA" id="ARBA00022771"/>
    </source>
</evidence>
<sequence length="715" mass="82242">MPSCIVNGCIHKTTKKNCNEDGVIMHAFPSSLRRIKLWLRSIEKNNHQYFGNIDALADNIFYKKNNSSFRICSDHFVSECYAPGHSKRRALRPDAIPTIFCAPLTLTALQDTIPPQHTPFMVDAITQTDPYTNTEDKGAQWPEFEFNIGGQPWKIDHDHMYHTSTAKKSNRSVNAGSYVTAEDNLMIYGLKTQQSTLLKESGVTNASRCSAPTQDHMSHSSVYSDRDSCLRQETVDESCVKERKFIVFESCLDVLFEKIRCNNADCNAPLIRTQKHVLGSYLSVTGQCRQGHIFHLWHSQPTRGDVALGNVLSSAAVLFSGSNFQKVREMCQLLGLQFISHTLYAIYQQKYLFPTVDIHWQQERLRLNEASLGTRMCLAGSGQCRTYENGSRYGLYTFLDVATKRIVDFETVQGTKANSYAALQRKAFVRCLNRILQDEFEVVSVATDNHPKIKKTCEQYYRIRHEYDVWQYTKSIEKRLLAASRKENCSVIADWIPSIKKHLWWCTGTSNGNAEVLRELWQTLLLHVTDQHKWDHGELYHACAHRPLTNLKRHCQPWIQENSQPYIALYDVVMNPKVLKDLNHLSQFLHTGEMEVYHHFVAKYRPKKVHLKMDALEARLRLAALAHNANVHRQRTKVNSIWHGKAPIGTLRRDLVSTHKATISKTLCGSSTNSHLLPLMTDVLKFFDCRHSKDRSLWTSVFRDMTEQRLNKRSY</sequence>
<dbReference type="AlphaFoldDB" id="A0A8J6KBJ7"/>
<dbReference type="Proteomes" id="UP000770717">
    <property type="component" value="Unassembled WGS sequence"/>
</dbReference>
<dbReference type="SMART" id="SM00980">
    <property type="entry name" value="THAP"/>
    <property type="match status" value="1"/>
</dbReference>
<evidence type="ECO:0000256" key="4">
    <source>
        <dbReference type="ARBA" id="ARBA00023125"/>
    </source>
</evidence>
<dbReference type="SMART" id="SM00692">
    <property type="entry name" value="DM3"/>
    <property type="match status" value="1"/>
</dbReference>
<dbReference type="SUPFAM" id="SSF57716">
    <property type="entry name" value="Glucocorticoid receptor-like (DNA-binding domain)"/>
    <property type="match status" value="1"/>
</dbReference>
<comment type="caution">
    <text evidence="7">The sequence shown here is derived from an EMBL/GenBank/DDBJ whole genome shotgun (WGS) entry which is preliminary data.</text>
</comment>
<evidence type="ECO:0000259" key="6">
    <source>
        <dbReference type="PROSITE" id="PS50950"/>
    </source>
</evidence>
<dbReference type="EMBL" id="WNTK01000003">
    <property type="protein sequence ID" value="KAG9487878.1"/>
    <property type="molecule type" value="Genomic_DNA"/>
</dbReference>
<reference evidence="7" key="1">
    <citation type="thesis" date="2020" institute="ProQuest LLC" country="789 East Eisenhower Parkway, Ann Arbor, MI, USA">
        <title>Comparative Genomics and Chromosome Evolution.</title>
        <authorList>
            <person name="Mudd A.B."/>
        </authorList>
    </citation>
    <scope>NUCLEOTIDE SEQUENCE</scope>
    <source>
        <strain evidence="7">HN-11 Male</strain>
        <tissue evidence="7">Kidney and liver</tissue>
    </source>
</reference>
<gene>
    <name evidence="7" type="ORF">GDO78_007596</name>
</gene>
<name>A0A8J6KBJ7_ELECQ</name>
<evidence type="ECO:0000313" key="7">
    <source>
        <dbReference type="EMBL" id="KAG9487878.1"/>
    </source>
</evidence>
<accession>A0A8J6KBJ7</accession>
<dbReference type="GO" id="GO:0008270">
    <property type="term" value="F:zinc ion binding"/>
    <property type="evidence" value="ECO:0007669"/>
    <property type="project" value="UniProtKB-KW"/>
</dbReference>
<protein>
    <recommendedName>
        <fullName evidence="6">THAP-type domain-containing protein</fullName>
    </recommendedName>
</protein>
<evidence type="ECO:0000256" key="5">
    <source>
        <dbReference type="PROSITE-ProRule" id="PRU00309"/>
    </source>
</evidence>
<keyword evidence="1" id="KW-0479">Metal-binding</keyword>
<keyword evidence="8" id="KW-1185">Reference proteome</keyword>
<dbReference type="OrthoDB" id="9934617at2759"/>
<dbReference type="PANTHER" id="PTHR31751:SF42">
    <property type="entry name" value="PROTEIN CBG10204"/>
    <property type="match status" value="1"/>
</dbReference>
<keyword evidence="4 5" id="KW-0238">DNA-binding</keyword>
<evidence type="ECO:0000256" key="3">
    <source>
        <dbReference type="ARBA" id="ARBA00022833"/>
    </source>
</evidence>
<keyword evidence="2 5" id="KW-0863">Zinc-finger</keyword>
<dbReference type="PROSITE" id="PS50950">
    <property type="entry name" value="ZF_THAP"/>
    <property type="match status" value="1"/>
</dbReference>
<organism evidence="7 8">
    <name type="scientific">Eleutherodactylus coqui</name>
    <name type="common">Puerto Rican coqui</name>
    <dbReference type="NCBI Taxonomy" id="57060"/>
    <lineage>
        <taxon>Eukaryota</taxon>
        <taxon>Metazoa</taxon>
        <taxon>Chordata</taxon>
        <taxon>Craniata</taxon>
        <taxon>Vertebrata</taxon>
        <taxon>Euteleostomi</taxon>
        <taxon>Amphibia</taxon>
        <taxon>Batrachia</taxon>
        <taxon>Anura</taxon>
        <taxon>Neobatrachia</taxon>
        <taxon>Hyloidea</taxon>
        <taxon>Eleutherodactylidae</taxon>
        <taxon>Eleutherodactylinae</taxon>
        <taxon>Eleutherodactylus</taxon>
        <taxon>Eleutherodactylus</taxon>
    </lineage>
</organism>
<dbReference type="Pfam" id="PF05485">
    <property type="entry name" value="THAP"/>
    <property type="match status" value="1"/>
</dbReference>